<dbReference type="OrthoDB" id="545730at2759"/>
<sequence>MSKDAEKHELKQTSESSKAKIKSKIITIANQLLKVCKSDPNQSKHWIPIPDEISSIRQLKSDIFVFFYENICSTELIDKKWPCKNQEEEIHNLQSVIDSLSLDVLHEDLSHLTAESILGLSSTKKRDLLSLEYLLDILKTTHEWITSRVENTEAIESTTVQSEKFEDSKNEYVPHLDKKYSEFDRKIEETVKMTQEAIKNAPNEKEDDSFFQEYMRQKELEFKLKNCQNLANEIETLKSSSGNSSFNDSSCESFNLLNIAADLNSNQKHVKFKTDSRTRSNSPQIRLSKTSNVHRPSRRKIAQCKNALIHSLGNEIGLIKTSLADNLEFESDKIEHLMSLIYFEDYQDAQAMMQHSLNKVKKKSNLTNDLYMNAHDGRKNFKSNLTPSESSRSKGVLLPRSRSLVKFGKKRSSSMTNLNCSQIRQKRWNSAVKKSMAQSKDPSKQFYSRFIIGEDGILNCLLEEFPHLYTSPETIHYLWSRHARQIEILGKEQKELETKYLSKDSGTNLADQYLKEANRKQEVLMEIMRKELDHIERQQDMKRKQLVENSLKAKTREQRFQSAKVKRYFEEFRTQQRAKMLKQKTSEELIFKKLFNESLKIQKERMLELKKYAKEKNDINRRQQINQIKSIENFYKNKFDLLNEQMKREKDENQLRDGAQHLVLSKMKSQVKNKLEDDIRDLQDQMYRDKDFLYWRQLDADRLKQDIQKASYFRPMSK</sequence>
<dbReference type="InterPro" id="IPR044039">
    <property type="entry name" value="DUF5745"/>
</dbReference>
<dbReference type="GO" id="GO:0005813">
    <property type="term" value="C:centrosome"/>
    <property type="evidence" value="ECO:0007669"/>
    <property type="project" value="InterPro"/>
</dbReference>
<keyword evidence="4" id="KW-1185">Reference proteome</keyword>
<dbReference type="EMBL" id="REGN01000046">
    <property type="protein sequence ID" value="RNA44890.1"/>
    <property type="molecule type" value="Genomic_DNA"/>
</dbReference>
<feature type="coiled-coil region" evidence="1">
    <location>
        <begin position="632"/>
        <end position="685"/>
    </location>
</feature>
<evidence type="ECO:0000259" key="2">
    <source>
        <dbReference type="Pfam" id="PF19016"/>
    </source>
</evidence>
<feature type="domain" description="DUF5745" evidence="2">
    <location>
        <begin position="84"/>
        <end position="118"/>
    </location>
</feature>
<evidence type="ECO:0000313" key="3">
    <source>
        <dbReference type="EMBL" id="RNA44890.1"/>
    </source>
</evidence>
<evidence type="ECO:0000313" key="4">
    <source>
        <dbReference type="Proteomes" id="UP000276133"/>
    </source>
</evidence>
<comment type="caution">
    <text evidence="3">The sequence shown here is derived from an EMBL/GenBank/DDBJ whole genome shotgun (WGS) entry which is preliminary data.</text>
</comment>
<accession>A0A3M7TAQ1</accession>
<dbReference type="AlphaFoldDB" id="A0A3M7TAQ1"/>
<name>A0A3M7TAQ1_BRAPC</name>
<reference evidence="3 4" key="1">
    <citation type="journal article" date="2018" name="Sci. Rep.">
        <title>Genomic signatures of local adaptation to the degree of environmental predictability in rotifers.</title>
        <authorList>
            <person name="Franch-Gras L."/>
            <person name="Hahn C."/>
            <person name="Garcia-Roger E.M."/>
            <person name="Carmona M.J."/>
            <person name="Serra M."/>
            <person name="Gomez A."/>
        </authorList>
    </citation>
    <scope>NUCLEOTIDE SEQUENCE [LARGE SCALE GENOMIC DNA]</scope>
    <source>
        <strain evidence="3">HYR1</strain>
    </source>
</reference>
<dbReference type="PANTHER" id="PTHR22545:SF0">
    <property type="entry name" value="CENTROSOMAL PROTEIN OF 95 KDA"/>
    <property type="match status" value="1"/>
</dbReference>
<keyword evidence="1" id="KW-0175">Coiled coil</keyword>
<dbReference type="Pfam" id="PF19016">
    <property type="entry name" value="DUF5745"/>
    <property type="match status" value="1"/>
</dbReference>
<dbReference type="GO" id="GO:0000922">
    <property type="term" value="C:spindle pole"/>
    <property type="evidence" value="ECO:0007669"/>
    <property type="project" value="InterPro"/>
</dbReference>
<evidence type="ECO:0000256" key="1">
    <source>
        <dbReference type="SAM" id="Coils"/>
    </source>
</evidence>
<organism evidence="3 4">
    <name type="scientific">Brachionus plicatilis</name>
    <name type="common">Marine rotifer</name>
    <name type="synonym">Brachionus muelleri</name>
    <dbReference type="NCBI Taxonomy" id="10195"/>
    <lineage>
        <taxon>Eukaryota</taxon>
        <taxon>Metazoa</taxon>
        <taxon>Spiralia</taxon>
        <taxon>Gnathifera</taxon>
        <taxon>Rotifera</taxon>
        <taxon>Eurotatoria</taxon>
        <taxon>Monogononta</taxon>
        <taxon>Pseudotrocha</taxon>
        <taxon>Ploima</taxon>
        <taxon>Brachionidae</taxon>
        <taxon>Brachionus</taxon>
    </lineage>
</organism>
<dbReference type="Proteomes" id="UP000276133">
    <property type="component" value="Unassembled WGS sequence"/>
</dbReference>
<protein>
    <submittedName>
        <fullName evidence="3">Centrosomal of 95 kDa-like</fullName>
    </submittedName>
</protein>
<gene>
    <name evidence="3" type="ORF">BpHYR1_034841</name>
</gene>
<dbReference type="PANTHER" id="PTHR22545">
    <property type="entry name" value="CENTROSOMAL PROTEIN OF 95 KDA"/>
    <property type="match status" value="1"/>
</dbReference>
<dbReference type="InterPro" id="IPR026619">
    <property type="entry name" value="CEP95"/>
</dbReference>
<proteinExistence type="predicted"/>
<feature type="coiled-coil region" evidence="1">
    <location>
        <begin position="518"/>
        <end position="545"/>
    </location>
</feature>